<evidence type="ECO:0000256" key="3">
    <source>
        <dbReference type="ARBA" id="ARBA00022679"/>
    </source>
</evidence>
<evidence type="ECO:0000256" key="2">
    <source>
        <dbReference type="ARBA" id="ARBA00022576"/>
    </source>
</evidence>
<name>A4BL77_9GAMM</name>
<dbReference type="RefSeq" id="WP_005003932.1">
    <property type="nucleotide sequence ID" value="NZ_CH672427.1"/>
</dbReference>
<dbReference type="Pfam" id="PF00202">
    <property type="entry name" value="Aminotran_3"/>
    <property type="match status" value="1"/>
</dbReference>
<dbReference type="EMBL" id="AAOF01000001">
    <property type="protein sequence ID" value="EAR23065.1"/>
    <property type="molecule type" value="Genomic_DNA"/>
</dbReference>
<keyword evidence="7" id="KW-1185">Reference proteome</keyword>
<sequence length="414" mass="44540">MDYQSLLQEIRTYGSKGWAIVYGVSGAGEYERAAGGAWITGHKGKRFLDCGSFALFMFGHGNSKILTALQDLLSDGLSGTSRVLCHAELAVALESLVALAPSHLQKAMFLNSGSEAVEAAIKLCRLKTKRKKLAHLSGSYHGKTAGALSLTDHAGFKADAHPLLQDVVRIERENAIELETALATGDIAGLFVEAVQGEGGIHPVEPAFLQTAYKLCRQYGTLLVADEIQSGLGRTGRLWAFERSNIEPDIVLAGKSLGGGIVPVSALIASESAFSPFDHNPYLHSSTYGGNPLACRTVIAVTEIAQAKNFLPDVEQKGAWIESALEHLHNQFSDVLSACTGFGLMRGLHFSSNIYAATTLEYCLKTGLLLSPCLSNPTVLRLVPPYCLERSDVDYMHGVLQQALHHCRTLQESS</sequence>
<dbReference type="STRING" id="314278.NB231_14633"/>
<dbReference type="CDD" id="cd00610">
    <property type="entry name" value="OAT_like"/>
    <property type="match status" value="1"/>
</dbReference>
<dbReference type="InterPro" id="IPR050103">
    <property type="entry name" value="Class-III_PLP-dep_AT"/>
</dbReference>
<evidence type="ECO:0000313" key="6">
    <source>
        <dbReference type="EMBL" id="EAR23065.1"/>
    </source>
</evidence>
<evidence type="ECO:0000256" key="5">
    <source>
        <dbReference type="RuleBase" id="RU003560"/>
    </source>
</evidence>
<dbReference type="Gene3D" id="3.40.640.10">
    <property type="entry name" value="Type I PLP-dependent aspartate aminotransferase-like (Major domain)"/>
    <property type="match status" value="1"/>
</dbReference>
<comment type="cofactor">
    <cofactor evidence="1">
        <name>pyridoxal 5'-phosphate</name>
        <dbReference type="ChEBI" id="CHEBI:597326"/>
    </cofactor>
</comment>
<evidence type="ECO:0000256" key="4">
    <source>
        <dbReference type="ARBA" id="ARBA00022898"/>
    </source>
</evidence>
<dbReference type="GO" id="GO:0042802">
    <property type="term" value="F:identical protein binding"/>
    <property type="evidence" value="ECO:0007669"/>
    <property type="project" value="TreeGrafter"/>
</dbReference>
<accession>A4BL77</accession>
<proteinExistence type="inferred from homology"/>
<dbReference type="eggNOG" id="COG4992">
    <property type="taxonomic scope" value="Bacteria"/>
</dbReference>
<dbReference type="PANTHER" id="PTHR11986">
    <property type="entry name" value="AMINOTRANSFERASE CLASS III"/>
    <property type="match status" value="1"/>
</dbReference>
<dbReference type="InterPro" id="IPR049704">
    <property type="entry name" value="Aminotrans_3_PPA_site"/>
</dbReference>
<dbReference type="PIRSF" id="PIRSF000521">
    <property type="entry name" value="Transaminase_4ab_Lys_Orn"/>
    <property type="match status" value="1"/>
</dbReference>
<dbReference type="InterPro" id="IPR015424">
    <property type="entry name" value="PyrdxlP-dep_Trfase"/>
</dbReference>
<dbReference type="OrthoDB" id="9770449at2"/>
<dbReference type="InterPro" id="IPR015422">
    <property type="entry name" value="PyrdxlP-dep_Trfase_small"/>
</dbReference>
<evidence type="ECO:0000313" key="7">
    <source>
        <dbReference type="Proteomes" id="UP000003374"/>
    </source>
</evidence>
<dbReference type="SUPFAM" id="SSF53383">
    <property type="entry name" value="PLP-dependent transferases"/>
    <property type="match status" value="1"/>
</dbReference>
<protein>
    <submittedName>
        <fullName evidence="6">Putative aminotransferase</fullName>
    </submittedName>
</protein>
<dbReference type="InterPro" id="IPR015421">
    <property type="entry name" value="PyrdxlP-dep_Trfase_major"/>
</dbReference>
<dbReference type="GO" id="GO:0030170">
    <property type="term" value="F:pyridoxal phosphate binding"/>
    <property type="evidence" value="ECO:0007669"/>
    <property type="project" value="InterPro"/>
</dbReference>
<dbReference type="PANTHER" id="PTHR11986:SF79">
    <property type="entry name" value="ACETYLORNITHINE AMINOTRANSFERASE, MITOCHONDRIAL"/>
    <property type="match status" value="1"/>
</dbReference>
<dbReference type="Proteomes" id="UP000003374">
    <property type="component" value="Unassembled WGS sequence"/>
</dbReference>
<dbReference type="InterPro" id="IPR005814">
    <property type="entry name" value="Aminotrans_3"/>
</dbReference>
<dbReference type="PROSITE" id="PS00600">
    <property type="entry name" value="AA_TRANSFER_CLASS_3"/>
    <property type="match status" value="1"/>
</dbReference>
<organism evidence="6 7">
    <name type="scientific">Nitrococcus mobilis Nb-231</name>
    <dbReference type="NCBI Taxonomy" id="314278"/>
    <lineage>
        <taxon>Bacteria</taxon>
        <taxon>Pseudomonadati</taxon>
        <taxon>Pseudomonadota</taxon>
        <taxon>Gammaproteobacteria</taxon>
        <taxon>Chromatiales</taxon>
        <taxon>Ectothiorhodospiraceae</taxon>
        <taxon>Nitrococcus</taxon>
    </lineage>
</organism>
<dbReference type="Gene3D" id="3.90.1150.10">
    <property type="entry name" value="Aspartate Aminotransferase, domain 1"/>
    <property type="match status" value="1"/>
</dbReference>
<gene>
    <name evidence="6" type="ORF">NB231_14633</name>
</gene>
<dbReference type="GO" id="GO:0008483">
    <property type="term" value="F:transaminase activity"/>
    <property type="evidence" value="ECO:0007669"/>
    <property type="project" value="UniProtKB-KW"/>
</dbReference>
<reference evidence="6 7" key="1">
    <citation type="submission" date="2006-02" db="EMBL/GenBank/DDBJ databases">
        <authorList>
            <person name="Waterbury J."/>
            <person name="Ferriera S."/>
            <person name="Johnson J."/>
            <person name="Kravitz S."/>
            <person name="Halpern A."/>
            <person name="Remington K."/>
            <person name="Beeson K."/>
            <person name="Tran B."/>
            <person name="Rogers Y.-H."/>
            <person name="Friedman R."/>
            <person name="Venter J.C."/>
        </authorList>
    </citation>
    <scope>NUCLEOTIDE SEQUENCE [LARGE SCALE GENOMIC DNA]</scope>
    <source>
        <strain evidence="6 7">Nb-231</strain>
    </source>
</reference>
<comment type="caution">
    <text evidence="6">The sequence shown here is derived from an EMBL/GenBank/DDBJ whole genome shotgun (WGS) entry which is preliminary data.</text>
</comment>
<dbReference type="AlphaFoldDB" id="A4BL77"/>
<comment type="similarity">
    <text evidence="5">Belongs to the class-III pyridoxal-phosphate-dependent aminotransferase family.</text>
</comment>
<evidence type="ECO:0000256" key="1">
    <source>
        <dbReference type="ARBA" id="ARBA00001933"/>
    </source>
</evidence>
<keyword evidence="2 6" id="KW-0032">Aminotransferase</keyword>
<keyword evidence="3 6" id="KW-0808">Transferase</keyword>
<dbReference type="FunFam" id="3.40.640.10:FF:000004">
    <property type="entry name" value="Acetylornithine aminotransferase"/>
    <property type="match status" value="1"/>
</dbReference>
<keyword evidence="4 5" id="KW-0663">Pyridoxal phosphate</keyword>
<dbReference type="HOGENOM" id="CLU_016922_10_0_6"/>